<dbReference type="InterPro" id="IPR006671">
    <property type="entry name" value="Cyclin_N"/>
</dbReference>
<dbReference type="FunFam" id="1.10.472.10:FF:000001">
    <property type="entry name" value="G2/mitotic-specific cyclin"/>
    <property type="match status" value="1"/>
</dbReference>
<dbReference type="InterPro" id="IPR039361">
    <property type="entry name" value="Cyclin"/>
</dbReference>
<dbReference type="SUPFAM" id="SSF47954">
    <property type="entry name" value="Cyclin-like"/>
    <property type="match status" value="2"/>
</dbReference>
<feature type="compositionally biased region" description="Low complexity" evidence="5">
    <location>
        <begin position="305"/>
        <end position="317"/>
    </location>
</feature>
<reference evidence="9" key="1">
    <citation type="journal article" date="2016" name="Nat. Commun.">
        <title>The Gonium pectorale genome demonstrates co-option of cell cycle regulation during the evolution of multicellularity.</title>
        <authorList>
            <person name="Hanschen E.R."/>
            <person name="Marriage T.N."/>
            <person name="Ferris P.J."/>
            <person name="Hamaji T."/>
            <person name="Toyoda A."/>
            <person name="Fujiyama A."/>
            <person name="Neme R."/>
            <person name="Noguchi H."/>
            <person name="Minakuchi Y."/>
            <person name="Suzuki M."/>
            <person name="Kawai-Toyooka H."/>
            <person name="Smith D.R."/>
            <person name="Sparks H."/>
            <person name="Anderson J."/>
            <person name="Bakaric R."/>
            <person name="Luria V."/>
            <person name="Karger A."/>
            <person name="Kirschner M.W."/>
            <person name="Durand P.M."/>
            <person name="Michod R.E."/>
            <person name="Nozaki H."/>
            <person name="Olson B.J."/>
        </authorList>
    </citation>
    <scope>NUCLEOTIDE SEQUENCE [LARGE SCALE GENOMIC DNA]</scope>
    <source>
        <strain evidence="9">NIES-2863</strain>
    </source>
</reference>
<evidence type="ECO:0000256" key="3">
    <source>
        <dbReference type="ARBA" id="ARBA00023306"/>
    </source>
</evidence>
<comment type="similarity">
    <text evidence="4">Belongs to the cyclin family.</text>
</comment>
<feature type="domain" description="Cyclin-like" evidence="6">
    <location>
        <begin position="65"/>
        <end position="149"/>
    </location>
</feature>
<dbReference type="OrthoDB" id="541636at2759"/>
<evidence type="ECO:0000256" key="1">
    <source>
        <dbReference type="ARBA" id="ARBA00022618"/>
    </source>
</evidence>
<dbReference type="InterPro" id="IPR013763">
    <property type="entry name" value="Cyclin-like_dom"/>
</dbReference>
<dbReference type="SMART" id="SM00385">
    <property type="entry name" value="CYCLIN"/>
    <property type="match status" value="1"/>
</dbReference>
<dbReference type="EMBL" id="LSYV01000048">
    <property type="protein sequence ID" value="KXZ46111.1"/>
    <property type="molecule type" value="Genomic_DNA"/>
</dbReference>
<sequence length="317" mass="34671">MLPLAQPGTTLRRVQSMPVGALFDDQIWDDWELWRSRERLRTLGPYDMYDIQPEIGPRERFVLVDWLGELRDSFRLQPETLFLSAAYVDAFLSLAPLPLGCLQLLGMAAVWLAAKLTEVHPPGLADLLPLAEGAYSREQMTAMEERVLKVLSFSLTVPTPFRFAHYLMELAPLPPHPDMAAAVRQLAEALAELSLLDTGLAAAQPSAAAAAAVYLAMEMAGGCGAGLEFVESMSGLRGEELEEHVGRLAAVLCSATESRPQQGPCALAHRYLDWEARYGFGGIRRAAARAGEREERLAARRRDTAAASRSTRTAPAA</sequence>
<dbReference type="AlphaFoldDB" id="A0A150G8H5"/>
<dbReference type="GO" id="GO:0051301">
    <property type="term" value="P:cell division"/>
    <property type="evidence" value="ECO:0007669"/>
    <property type="project" value="UniProtKB-KW"/>
</dbReference>
<organism evidence="8 9">
    <name type="scientific">Gonium pectorale</name>
    <name type="common">Green alga</name>
    <dbReference type="NCBI Taxonomy" id="33097"/>
    <lineage>
        <taxon>Eukaryota</taxon>
        <taxon>Viridiplantae</taxon>
        <taxon>Chlorophyta</taxon>
        <taxon>core chlorophytes</taxon>
        <taxon>Chlorophyceae</taxon>
        <taxon>CS clade</taxon>
        <taxon>Chlamydomonadales</taxon>
        <taxon>Volvocaceae</taxon>
        <taxon>Gonium</taxon>
    </lineage>
</organism>
<dbReference type="Pfam" id="PF02984">
    <property type="entry name" value="Cyclin_C"/>
    <property type="match status" value="1"/>
</dbReference>
<evidence type="ECO:0000256" key="4">
    <source>
        <dbReference type="RuleBase" id="RU000383"/>
    </source>
</evidence>
<keyword evidence="9" id="KW-1185">Reference proteome</keyword>
<evidence type="ECO:0000256" key="5">
    <source>
        <dbReference type="SAM" id="MobiDB-lite"/>
    </source>
</evidence>
<feature type="compositionally biased region" description="Basic and acidic residues" evidence="5">
    <location>
        <begin position="290"/>
        <end position="304"/>
    </location>
</feature>
<comment type="caution">
    <text evidence="8">The sequence shown here is derived from an EMBL/GenBank/DDBJ whole genome shotgun (WGS) entry which is preliminary data.</text>
</comment>
<gene>
    <name evidence="8" type="ORF">GPECTOR_47g388</name>
</gene>
<keyword evidence="3" id="KW-0131">Cell cycle</keyword>
<keyword evidence="2 4" id="KW-0195">Cyclin</keyword>
<feature type="region of interest" description="Disordered" evidence="5">
    <location>
        <begin position="289"/>
        <end position="317"/>
    </location>
</feature>
<dbReference type="Pfam" id="PF00134">
    <property type="entry name" value="Cyclin_N"/>
    <property type="match status" value="1"/>
</dbReference>
<feature type="domain" description="Cyclin C-terminal" evidence="7">
    <location>
        <begin position="158"/>
        <end position="288"/>
    </location>
</feature>
<evidence type="ECO:0000313" key="8">
    <source>
        <dbReference type="EMBL" id="KXZ46111.1"/>
    </source>
</evidence>
<protein>
    <submittedName>
        <fullName evidence="8">CYCAB1 protein</fullName>
    </submittedName>
</protein>
<dbReference type="PANTHER" id="PTHR10177">
    <property type="entry name" value="CYCLINS"/>
    <property type="match status" value="1"/>
</dbReference>
<evidence type="ECO:0000259" key="6">
    <source>
        <dbReference type="SMART" id="SM00385"/>
    </source>
</evidence>
<dbReference type="InterPro" id="IPR004367">
    <property type="entry name" value="Cyclin_C-dom"/>
</dbReference>
<evidence type="ECO:0000313" key="9">
    <source>
        <dbReference type="Proteomes" id="UP000075714"/>
    </source>
</evidence>
<proteinExistence type="inferred from homology"/>
<dbReference type="Proteomes" id="UP000075714">
    <property type="component" value="Unassembled WGS sequence"/>
</dbReference>
<evidence type="ECO:0000256" key="2">
    <source>
        <dbReference type="ARBA" id="ARBA00023127"/>
    </source>
</evidence>
<dbReference type="Gene3D" id="1.10.472.10">
    <property type="entry name" value="Cyclin-like"/>
    <property type="match status" value="2"/>
</dbReference>
<dbReference type="STRING" id="33097.A0A150G8H5"/>
<evidence type="ECO:0000259" key="7">
    <source>
        <dbReference type="SMART" id="SM01332"/>
    </source>
</evidence>
<accession>A0A150G8H5</accession>
<dbReference type="InterPro" id="IPR036915">
    <property type="entry name" value="Cyclin-like_sf"/>
</dbReference>
<dbReference type="SMART" id="SM01332">
    <property type="entry name" value="Cyclin_C"/>
    <property type="match status" value="1"/>
</dbReference>
<keyword evidence="1" id="KW-0132">Cell division</keyword>
<name>A0A150G8H5_GONPE</name>